<dbReference type="SUPFAM" id="SSF111369">
    <property type="entry name" value="HlyD-like secretion proteins"/>
    <property type="match status" value="1"/>
</dbReference>
<organism evidence="7 8">
    <name type="scientific">Paenibacillus ginsengarvi</name>
    <dbReference type="NCBI Taxonomy" id="400777"/>
    <lineage>
        <taxon>Bacteria</taxon>
        <taxon>Bacillati</taxon>
        <taxon>Bacillota</taxon>
        <taxon>Bacilli</taxon>
        <taxon>Bacillales</taxon>
        <taxon>Paenibacillaceae</taxon>
        <taxon>Paenibacillus</taxon>
    </lineage>
</organism>
<dbReference type="Proteomes" id="UP000282311">
    <property type="component" value="Unassembled WGS sequence"/>
</dbReference>
<evidence type="ECO:0000259" key="6">
    <source>
        <dbReference type="Pfam" id="PF25990"/>
    </source>
</evidence>
<evidence type="ECO:0000313" key="7">
    <source>
        <dbReference type="EMBL" id="RKN84974.1"/>
    </source>
</evidence>
<dbReference type="GO" id="GO:0022857">
    <property type="term" value="F:transmembrane transporter activity"/>
    <property type="evidence" value="ECO:0007669"/>
    <property type="project" value="InterPro"/>
</dbReference>
<keyword evidence="4" id="KW-0472">Membrane</keyword>
<evidence type="ECO:0000256" key="4">
    <source>
        <dbReference type="SAM" id="Phobius"/>
    </source>
</evidence>
<keyword evidence="3" id="KW-0175">Coiled coil</keyword>
<dbReference type="Gene3D" id="2.40.420.20">
    <property type="match status" value="1"/>
</dbReference>
<dbReference type="OrthoDB" id="2541666at2"/>
<keyword evidence="4" id="KW-1133">Transmembrane helix</keyword>
<comment type="caution">
    <text evidence="7">The sequence shown here is derived from an EMBL/GenBank/DDBJ whole genome shotgun (WGS) entry which is preliminary data.</text>
</comment>
<name>A0A3B0CKB3_9BACL</name>
<dbReference type="InterPro" id="IPR058627">
    <property type="entry name" value="MdtA-like_C"/>
</dbReference>
<comment type="subcellular location">
    <subcellularLocation>
        <location evidence="1">Cell envelope</location>
    </subcellularLocation>
</comment>
<sequence length="360" mass="38683">MRKKKRWLYVGIAVLLFAISSLLYVQSHPGAPKTPAAPAGSALSFKVAKENLANTVEVKGKSSYVKETIVYAPFSADITEWQASDGAQVAQGAPLFKLDDKALRDEIAQMNANMRKSDLETQLRTAEQAGAAKAGEAIASTEGEALQRYAKNASKNVQDELDQVNRSIQSSQLETKKSKLSQAVTTAPEPGIFLLSAAAKPQKVAEGEAVGKIVDVSKLQMTTSVGEYDVFRIQPGMPVQISIDALKQTKLTGKVEKVSKFPKTTGANNTGPAQFEVVISLDTHDSLVAGLNLTATIETDNKQNVLTVSTLAVQRDKDGYYVMLETPDGTQKRAIKVGLETADKTEVLEGLQEGDTVVLQ</sequence>
<dbReference type="GO" id="GO:0016020">
    <property type="term" value="C:membrane"/>
    <property type="evidence" value="ECO:0007669"/>
    <property type="project" value="InterPro"/>
</dbReference>
<dbReference type="EMBL" id="RBAH01000006">
    <property type="protein sequence ID" value="RKN84974.1"/>
    <property type="molecule type" value="Genomic_DNA"/>
</dbReference>
<feature type="domain" description="Multidrug resistance protein MdtA-like C-terminal permuted SH3" evidence="5">
    <location>
        <begin position="304"/>
        <end position="359"/>
    </location>
</feature>
<accession>A0A3B0CKB3</accession>
<dbReference type="GO" id="GO:0030313">
    <property type="term" value="C:cell envelope"/>
    <property type="evidence" value="ECO:0007669"/>
    <property type="project" value="UniProtKB-SubCell"/>
</dbReference>
<reference evidence="7 8" key="1">
    <citation type="journal article" date="2007" name="Int. J. Syst. Evol. Microbiol.">
        <title>Paenibacillus ginsengarvi sp. nov., isolated from soil from ginseng cultivation.</title>
        <authorList>
            <person name="Yoon M.H."/>
            <person name="Ten L.N."/>
            <person name="Im W.T."/>
        </authorList>
    </citation>
    <scope>NUCLEOTIDE SEQUENCE [LARGE SCALE GENOMIC DNA]</scope>
    <source>
        <strain evidence="7 8">KCTC 13059</strain>
    </source>
</reference>
<proteinExistence type="inferred from homology"/>
<protein>
    <submittedName>
        <fullName evidence="7">Efflux RND transporter periplasmic adaptor subunit</fullName>
    </submittedName>
</protein>
<dbReference type="Gene3D" id="2.40.30.170">
    <property type="match status" value="1"/>
</dbReference>
<evidence type="ECO:0000313" key="8">
    <source>
        <dbReference type="Proteomes" id="UP000282311"/>
    </source>
</evidence>
<keyword evidence="8" id="KW-1185">Reference proteome</keyword>
<dbReference type="Pfam" id="PF25967">
    <property type="entry name" value="RND-MFP_C"/>
    <property type="match status" value="1"/>
</dbReference>
<evidence type="ECO:0000256" key="1">
    <source>
        <dbReference type="ARBA" id="ARBA00004196"/>
    </source>
</evidence>
<evidence type="ECO:0000256" key="2">
    <source>
        <dbReference type="ARBA" id="ARBA00009477"/>
    </source>
</evidence>
<dbReference type="PANTHER" id="PTHR32347:SF14">
    <property type="entry name" value="EFFLUX SYSTEM COMPONENT YKNX-RELATED"/>
    <property type="match status" value="1"/>
</dbReference>
<dbReference type="PANTHER" id="PTHR32347">
    <property type="entry name" value="EFFLUX SYSTEM COMPONENT YKNX-RELATED"/>
    <property type="match status" value="1"/>
</dbReference>
<gene>
    <name evidence="7" type="ORF">D7M11_10640</name>
</gene>
<dbReference type="Pfam" id="PF25990">
    <property type="entry name" value="Beta-barrel_YknX"/>
    <property type="match status" value="1"/>
</dbReference>
<dbReference type="NCBIfam" id="TIGR01730">
    <property type="entry name" value="RND_mfp"/>
    <property type="match status" value="1"/>
</dbReference>
<feature type="domain" description="YknX-like beta-barrel" evidence="6">
    <location>
        <begin position="220"/>
        <end position="297"/>
    </location>
</feature>
<dbReference type="InterPro" id="IPR050465">
    <property type="entry name" value="UPF0194_transport"/>
</dbReference>
<comment type="similarity">
    <text evidence="2">Belongs to the membrane fusion protein (MFP) (TC 8.A.1) family.</text>
</comment>
<dbReference type="RefSeq" id="WP_120747180.1">
    <property type="nucleotide sequence ID" value="NZ_RBAH01000006.1"/>
</dbReference>
<evidence type="ECO:0000256" key="3">
    <source>
        <dbReference type="ARBA" id="ARBA00023054"/>
    </source>
</evidence>
<feature type="transmembrane region" description="Helical" evidence="4">
    <location>
        <begin position="7"/>
        <end position="25"/>
    </location>
</feature>
<evidence type="ECO:0000259" key="5">
    <source>
        <dbReference type="Pfam" id="PF25967"/>
    </source>
</evidence>
<dbReference type="AlphaFoldDB" id="A0A3B0CKB3"/>
<keyword evidence="4" id="KW-0812">Transmembrane</keyword>
<dbReference type="InterPro" id="IPR058636">
    <property type="entry name" value="Beta-barrel_YknX"/>
</dbReference>
<dbReference type="InterPro" id="IPR006143">
    <property type="entry name" value="RND_pump_MFP"/>
</dbReference>